<dbReference type="AlphaFoldDB" id="A0A5S6QG92"/>
<evidence type="ECO:0000313" key="2">
    <source>
        <dbReference type="WBParaSite" id="TMUE_2000006228.1"/>
    </source>
</evidence>
<evidence type="ECO:0000313" key="1">
    <source>
        <dbReference type="Proteomes" id="UP000046395"/>
    </source>
</evidence>
<dbReference type="WBParaSite" id="TMUE_2000006228.1">
    <property type="protein sequence ID" value="TMUE_2000006228.1"/>
    <property type="gene ID" value="WBGene00299521"/>
</dbReference>
<dbReference type="STRING" id="70415.A0A5S6QG92"/>
<reference evidence="2" key="1">
    <citation type="submission" date="2019-12" db="UniProtKB">
        <authorList>
            <consortium name="WormBaseParasite"/>
        </authorList>
    </citation>
    <scope>IDENTIFICATION</scope>
</reference>
<sequence>MDAIPLESKLAQLSLLYDDVLTKPWRRPANVLNQVYQDLPVAVAGQLPSHDSLRLIIQRRRRRRQAAPSEPDSAASLVIPPEYQTYGNGEQFLLFGSGVGDSSRILIYGRCSYGSWRAHMTTLFADGTFNFAPRLFAQVYVLLTEREGLVLPILAIQEMWPSFSPPSISMDFEKAAMNAAAATFPGVEIWGCFFHLVRNMKKQLFEEHLMTIYDSDPDFALAAKKIVSLAFVPPEHLDTAAELLWRQLPQELEPIMDWFERTYLGRWNRSGGRRPARFPSQVWSAYQRTLVGSDSDKQLVEAAHR</sequence>
<protein>
    <submittedName>
        <fullName evidence="2">MULE transposase domain-containing protein</fullName>
    </submittedName>
</protein>
<organism evidence="1 2">
    <name type="scientific">Trichuris muris</name>
    <name type="common">Mouse whipworm</name>
    <dbReference type="NCBI Taxonomy" id="70415"/>
    <lineage>
        <taxon>Eukaryota</taxon>
        <taxon>Metazoa</taxon>
        <taxon>Ecdysozoa</taxon>
        <taxon>Nematoda</taxon>
        <taxon>Enoplea</taxon>
        <taxon>Dorylaimia</taxon>
        <taxon>Trichinellida</taxon>
        <taxon>Trichuridae</taxon>
        <taxon>Trichuris</taxon>
    </lineage>
</organism>
<accession>A0A5S6QG92</accession>
<name>A0A5S6QG92_TRIMR</name>
<proteinExistence type="predicted"/>
<dbReference type="Proteomes" id="UP000046395">
    <property type="component" value="Unassembled WGS sequence"/>
</dbReference>
<keyword evidence="1" id="KW-1185">Reference proteome</keyword>